<dbReference type="EMBL" id="HE573026">
    <property type="protein sequence ID" value="CCC52493.1"/>
    <property type="molecule type" value="Genomic_DNA"/>
</dbReference>
<dbReference type="OMA" id="GHIHETR"/>
<name>G0U4X8_TRYVY</name>
<dbReference type="InterPro" id="IPR001478">
    <property type="entry name" value="PDZ"/>
</dbReference>
<accession>G0U4X8</accession>
<reference evidence="2" key="1">
    <citation type="journal article" date="2012" name="Proc. Natl. Acad. Sci. U.S.A.">
        <title>Antigenic diversity is generated by distinct evolutionary mechanisms in African trypanosome species.</title>
        <authorList>
            <person name="Jackson A.P."/>
            <person name="Berry A."/>
            <person name="Aslett M."/>
            <person name="Allison H.C."/>
            <person name="Burton P."/>
            <person name="Vavrova-Anderson J."/>
            <person name="Brown R."/>
            <person name="Browne H."/>
            <person name="Corton N."/>
            <person name="Hauser H."/>
            <person name="Gamble J."/>
            <person name="Gilderthorp R."/>
            <person name="Marcello L."/>
            <person name="McQuillan J."/>
            <person name="Otto T.D."/>
            <person name="Quail M.A."/>
            <person name="Sanders M.J."/>
            <person name="van Tonder A."/>
            <person name="Ginger M.L."/>
            <person name="Field M.C."/>
            <person name="Barry J.D."/>
            <person name="Hertz-Fowler C."/>
            <person name="Berriman M."/>
        </authorList>
    </citation>
    <scope>NUCLEOTIDE SEQUENCE</scope>
    <source>
        <strain evidence="2">Y486</strain>
    </source>
</reference>
<dbReference type="Pfam" id="PF13180">
    <property type="entry name" value="PDZ_2"/>
    <property type="match status" value="1"/>
</dbReference>
<evidence type="ECO:0000313" key="2">
    <source>
        <dbReference type="EMBL" id="CCC52493.1"/>
    </source>
</evidence>
<protein>
    <recommendedName>
        <fullName evidence="1">PDZ domain-containing protein</fullName>
    </recommendedName>
</protein>
<dbReference type="AlphaFoldDB" id="G0U4X8"/>
<dbReference type="Gene3D" id="2.30.42.10">
    <property type="match status" value="1"/>
</dbReference>
<dbReference type="InterPro" id="IPR036034">
    <property type="entry name" value="PDZ_sf"/>
</dbReference>
<dbReference type="SUPFAM" id="SSF50156">
    <property type="entry name" value="PDZ domain-like"/>
    <property type="match status" value="1"/>
</dbReference>
<gene>
    <name evidence="2" type="ORF">TVY486_1015350</name>
</gene>
<dbReference type="VEuPathDB" id="TriTrypDB:TvY486_1015350"/>
<dbReference type="PROSITE" id="PS50106">
    <property type="entry name" value="PDZ"/>
    <property type="match status" value="1"/>
</dbReference>
<evidence type="ECO:0000259" key="1">
    <source>
        <dbReference type="PROSITE" id="PS50106"/>
    </source>
</evidence>
<organism evidence="2">
    <name type="scientific">Trypanosoma vivax (strain Y486)</name>
    <dbReference type="NCBI Taxonomy" id="1055687"/>
    <lineage>
        <taxon>Eukaryota</taxon>
        <taxon>Discoba</taxon>
        <taxon>Euglenozoa</taxon>
        <taxon>Kinetoplastea</taxon>
        <taxon>Metakinetoplastina</taxon>
        <taxon>Trypanosomatida</taxon>
        <taxon>Trypanosomatidae</taxon>
        <taxon>Trypanosoma</taxon>
        <taxon>Duttonella</taxon>
    </lineage>
</organism>
<proteinExistence type="predicted"/>
<sequence length="460" mass="50283">MGLSGNLTRRNTKVRSTADEFVVAGDTLVQLQDFFQQHTFDTAGAFSDLFSVLLSCCKHLVDSSLQHHAAIAAQKSEIARLRSEAEMWRGMAMRLETVDNRTEIPPGGDQSYRHRDYEELRIRSTTCDAFHARDSAEQQNKCGCCVRASSVESNKKNRIVAADGNGPEAVRAASSAGGAKLREAVEPMGTPSGREEVTRISDTIASLTSSIALDQPSALRRYVDSKAAAIKEELKEEFSIALQESSMSESFMNVNSPPPCQSVGNSEPMAFLRGCTAVCRNEGVGHGETWPETLSNCIRRLVADVTHCVNEKLEKIEGRLEALEVYAPHHCAMVARPPYLGVELCDVNGEVHVQKVFHGLAAQVAGVMPGDVITAVNGVAVHTRAEVYAVFTDLARQHEAQRNLIIRKFFEAHLQSARKCSAHAQLGGWEVPLLELTLYVKRGCVLHEIVIPCGSVRKSA</sequence>
<feature type="domain" description="PDZ" evidence="1">
    <location>
        <begin position="340"/>
        <end position="381"/>
    </location>
</feature>
<dbReference type="SMART" id="SM00228">
    <property type="entry name" value="PDZ"/>
    <property type="match status" value="1"/>
</dbReference>